<dbReference type="AlphaFoldDB" id="A0A8S4SEX2"/>
<dbReference type="OrthoDB" id="7471071at2759"/>
<proteinExistence type="predicted"/>
<evidence type="ECO:0000313" key="2">
    <source>
        <dbReference type="EMBL" id="CAH2261541.1"/>
    </source>
</evidence>
<dbReference type="Proteomes" id="UP000838756">
    <property type="component" value="Unassembled WGS sequence"/>
</dbReference>
<evidence type="ECO:0000313" key="3">
    <source>
        <dbReference type="Proteomes" id="UP000838756"/>
    </source>
</evidence>
<keyword evidence="3" id="KW-1185">Reference proteome</keyword>
<reference evidence="2" key="1">
    <citation type="submission" date="2022-03" db="EMBL/GenBank/DDBJ databases">
        <authorList>
            <person name="Lindestad O."/>
        </authorList>
    </citation>
    <scope>NUCLEOTIDE SEQUENCE</scope>
</reference>
<dbReference type="Pfam" id="PF06477">
    <property type="entry name" value="DUF1091"/>
    <property type="match status" value="1"/>
</dbReference>
<organism evidence="2 3">
    <name type="scientific">Pararge aegeria aegeria</name>
    <dbReference type="NCBI Taxonomy" id="348720"/>
    <lineage>
        <taxon>Eukaryota</taxon>
        <taxon>Metazoa</taxon>
        <taxon>Ecdysozoa</taxon>
        <taxon>Arthropoda</taxon>
        <taxon>Hexapoda</taxon>
        <taxon>Insecta</taxon>
        <taxon>Pterygota</taxon>
        <taxon>Neoptera</taxon>
        <taxon>Endopterygota</taxon>
        <taxon>Lepidoptera</taxon>
        <taxon>Glossata</taxon>
        <taxon>Ditrysia</taxon>
        <taxon>Papilionoidea</taxon>
        <taxon>Nymphalidae</taxon>
        <taxon>Satyrinae</taxon>
        <taxon>Satyrini</taxon>
        <taxon>Parargina</taxon>
        <taxon>Pararge</taxon>
    </lineage>
</organism>
<keyword evidence="1" id="KW-0732">Signal</keyword>
<accession>A0A8S4SEX2</accession>
<evidence type="ECO:0000256" key="1">
    <source>
        <dbReference type="ARBA" id="ARBA00022729"/>
    </source>
</evidence>
<comment type="caution">
    <text evidence="2">The sequence shown here is derived from an EMBL/GenBank/DDBJ whole genome shotgun (WGS) entry which is preliminary data.</text>
</comment>
<dbReference type="InterPro" id="IPR010512">
    <property type="entry name" value="DUF1091"/>
</dbReference>
<gene>
    <name evidence="2" type="primary">jg20156</name>
    <name evidence="2" type="ORF">PAEG_LOCUS23952</name>
</gene>
<protein>
    <submittedName>
        <fullName evidence="2">Jg20156 protein</fullName>
    </submittedName>
</protein>
<dbReference type="EMBL" id="CAKXAJ010026196">
    <property type="protein sequence ID" value="CAH2261541.1"/>
    <property type="molecule type" value="Genomic_DNA"/>
</dbReference>
<sequence>MPHWLAILNAGGTRSIHTRHNSSWDVLPPYLFLPLSSMLVYRYMRTSTLQEFRQEKAKFVYSNPNYVKDAHVFTGRRNRNDSYYTNLTITTLMATGNNVSASITLQMMSGGDFRVSQKLCDIMKEAWIVNFMRAHSDIDSTCPFPPGTYHIFNMVLPPKNMPIPMVASDYYIILEMYLTKTKEQIAKLTSSLRYVETKWKKP</sequence>
<name>A0A8S4SEX2_9NEOP</name>
<dbReference type="InterPro" id="IPR036846">
    <property type="entry name" value="GM2-AP_sf"/>
</dbReference>
<dbReference type="Gene3D" id="2.70.220.10">
    <property type="entry name" value="Ganglioside GM2 activator"/>
    <property type="match status" value="1"/>
</dbReference>